<feature type="transmembrane region" description="Helical" evidence="6">
    <location>
        <begin position="326"/>
        <end position="347"/>
    </location>
</feature>
<evidence type="ECO:0000256" key="5">
    <source>
        <dbReference type="ARBA" id="ARBA00023136"/>
    </source>
</evidence>
<dbReference type="Proteomes" id="UP000182665">
    <property type="component" value="Unassembled WGS sequence"/>
</dbReference>
<accession>A0ABY1H043</accession>
<gene>
    <name evidence="8" type="ORF">SAMN03097721_00757</name>
</gene>
<organism evidence="8 9">
    <name type="scientific">Staphylococcus pasteuri</name>
    <dbReference type="NCBI Taxonomy" id="45972"/>
    <lineage>
        <taxon>Bacteria</taxon>
        <taxon>Bacillati</taxon>
        <taxon>Bacillota</taxon>
        <taxon>Bacilli</taxon>
        <taxon>Bacillales</taxon>
        <taxon>Staphylococcaceae</taxon>
        <taxon>Staphylococcus</taxon>
    </lineage>
</organism>
<name>A0ABY1H043_9STAP</name>
<feature type="transmembrane region" description="Helical" evidence="6">
    <location>
        <begin position="202"/>
        <end position="222"/>
    </location>
</feature>
<sequence length="728" mass="83408">MFYIAISFLVGILWLFNKVLSTFILCMLMFLLIRKNVIKQYLFLVCISVLLSVLMLNLALTKHKQEMQNIKNSKHINEAVTFIKLNKESNIYKGLLEWHDHNVKFYYRHQGDYNRLNIDNYRCAINGDLQLLNSNQPIIFIKQIDLNSCTQNKKINPIAKHQSYIQNQMSKTKNVYHDRLLALITGDTSTLNQSFIDDVKEIGIYHLLAVSGSHVAAIIYLVHSAFVRLNTPYLLIKLLLLLILPLYAFYTDFAPSAVRSILVGIIILILPRQFKSKPLNILSFIFILMYFINPLIVFDIGFQFSFFISFFLIISTPLLKELTGLKLLTSVTFIAQLGALIITVYHFNQIQWIGLVSNLIFVPLYSIIIFPLAIIFFFLSHFTTHLLLLNTVLNYSYRIHDQFLSLFLSLKYIRIFVPELNTFSIVFLIMSMFISLFLFVNRNILTSVSIIFLSIIIIIYTTRPSETELTMLDVGQGDSILFHTEYNLNIMIDTGGKLTDSHTKSNNNIAKYKILPSLKAKGISTIDYLIITHPHLDHMGELPYLSNHINIKNIIIEPSSYPKDVLANIKSICQLNGINFMDINLLNSLAIKDGKLEFLDTYIQESDDKNEHSIVTLLKYKNKTILLTGDMTINNEELLLNRYQLPKIDILKVAHHGSKTSNSANLIQHITPKISLISSGKVNKYHLPNQEVITLLRQSGSKVLDTQINGEITVKLDSNLSISTKQQK</sequence>
<dbReference type="CDD" id="cd07731">
    <property type="entry name" value="ComA-like_MBL-fold"/>
    <property type="match status" value="1"/>
</dbReference>
<feature type="transmembrane region" description="Helical" evidence="6">
    <location>
        <begin position="256"/>
        <end position="274"/>
    </location>
</feature>
<protein>
    <submittedName>
        <fullName evidence="8">Competence protein ComEC</fullName>
    </submittedName>
</protein>
<feature type="transmembrane region" description="Helical" evidence="6">
    <location>
        <begin position="281"/>
        <end position="314"/>
    </location>
</feature>
<evidence type="ECO:0000256" key="6">
    <source>
        <dbReference type="SAM" id="Phobius"/>
    </source>
</evidence>
<evidence type="ECO:0000256" key="1">
    <source>
        <dbReference type="ARBA" id="ARBA00004651"/>
    </source>
</evidence>
<dbReference type="InterPro" id="IPR035681">
    <property type="entry name" value="ComA-like_MBL"/>
</dbReference>
<dbReference type="EMBL" id="FPKT01000001">
    <property type="protein sequence ID" value="SFZ73819.1"/>
    <property type="molecule type" value="Genomic_DNA"/>
</dbReference>
<comment type="subcellular location">
    <subcellularLocation>
        <location evidence="1">Cell membrane</location>
        <topology evidence="1">Multi-pass membrane protein</topology>
    </subcellularLocation>
</comment>
<dbReference type="PANTHER" id="PTHR30619:SF1">
    <property type="entry name" value="RECOMBINATION PROTEIN 2"/>
    <property type="match status" value="1"/>
</dbReference>
<dbReference type="InterPro" id="IPR004477">
    <property type="entry name" value="ComEC_N"/>
</dbReference>
<dbReference type="Gene3D" id="3.60.15.10">
    <property type="entry name" value="Ribonuclease Z/Hydroxyacylglutathione hydrolase-like"/>
    <property type="match status" value="1"/>
</dbReference>
<keyword evidence="2" id="KW-1003">Cell membrane</keyword>
<feature type="transmembrane region" description="Helical" evidence="6">
    <location>
        <begin position="234"/>
        <end position="250"/>
    </location>
</feature>
<dbReference type="InterPro" id="IPR004797">
    <property type="entry name" value="Competence_ComEC/Rec2"/>
</dbReference>
<dbReference type="NCBIfam" id="TIGR00361">
    <property type="entry name" value="ComEC_Rec2"/>
    <property type="match status" value="1"/>
</dbReference>
<keyword evidence="4 6" id="KW-1133">Transmembrane helix</keyword>
<dbReference type="SMART" id="SM00849">
    <property type="entry name" value="Lactamase_B"/>
    <property type="match status" value="1"/>
</dbReference>
<dbReference type="InterPro" id="IPR036866">
    <property type="entry name" value="RibonucZ/Hydroxyglut_hydro"/>
</dbReference>
<dbReference type="Pfam" id="PF03772">
    <property type="entry name" value="Competence"/>
    <property type="match status" value="1"/>
</dbReference>
<feature type="domain" description="Metallo-beta-lactamase" evidence="7">
    <location>
        <begin position="476"/>
        <end position="681"/>
    </location>
</feature>
<feature type="transmembrane region" description="Helical" evidence="6">
    <location>
        <begin position="420"/>
        <end position="438"/>
    </location>
</feature>
<feature type="transmembrane region" description="Helical" evidence="6">
    <location>
        <begin position="359"/>
        <end position="383"/>
    </location>
</feature>
<evidence type="ECO:0000256" key="3">
    <source>
        <dbReference type="ARBA" id="ARBA00022692"/>
    </source>
</evidence>
<evidence type="ECO:0000259" key="7">
    <source>
        <dbReference type="SMART" id="SM00849"/>
    </source>
</evidence>
<keyword evidence="3 6" id="KW-0812">Transmembrane</keyword>
<dbReference type="SUPFAM" id="SSF56281">
    <property type="entry name" value="Metallo-hydrolase/oxidoreductase"/>
    <property type="match status" value="1"/>
</dbReference>
<proteinExistence type="predicted"/>
<feature type="transmembrane region" description="Helical" evidence="6">
    <location>
        <begin position="40"/>
        <end position="60"/>
    </location>
</feature>
<evidence type="ECO:0000313" key="9">
    <source>
        <dbReference type="Proteomes" id="UP000182665"/>
    </source>
</evidence>
<reference evidence="8 9" key="1">
    <citation type="submission" date="2016-11" db="EMBL/GenBank/DDBJ databases">
        <authorList>
            <person name="Varghese N."/>
            <person name="Submissions S."/>
        </authorList>
    </citation>
    <scope>NUCLEOTIDE SEQUENCE [LARGE SCALE GENOMIC DNA]</scope>
    <source>
        <strain evidence="8 9">NFIX07</strain>
    </source>
</reference>
<evidence type="ECO:0000256" key="4">
    <source>
        <dbReference type="ARBA" id="ARBA00022989"/>
    </source>
</evidence>
<dbReference type="PANTHER" id="PTHR30619">
    <property type="entry name" value="DNA INTERNALIZATION/COMPETENCE PROTEIN COMEC/REC2"/>
    <property type="match status" value="1"/>
</dbReference>
<keyword evidence="9" id="KW-1185">Reference proteome</keyword>
<dbReference type="InterPro" id="IPR052159">
    <property type="entry name" value="Competence_DNA_uptake"/>
</dbReference>
<feature type="transmembrane region" description="Helical" evidence="6">
    <location>
        <begin position="444"/>
        <end position="462"/>
    </location>
</feature>
<feature type="transmembrane region" description="Helical" evidence="6">
    <location>
        <begin position="6"/>
        <end position="33"/>
    </location>
</feature>
<dbReference type="InterPro" id="IPR001279">
    <property type="entry name" value="Metallo-B-lactamas"/>
</dbReference>
<comment type="caution">
    <text evidence="8">The sequence shown here is derived from an EMBL/GenBank/DDBJ whole genome shotgun (WGS) entry which is preliminary data.</text>
</comment>
<dbReference type="NCBIfam" id="TIGR00360">
    <property type="entry name" value="ComEC_N-term"/>
    <property type="match status" value="1"/>
</dbReference>
<evidence type="ECO:0000313" key="8">
    <source>
        <dbReference type="EMBL" id="SFZ73819.1"/>
    </source>
</evidence>
<keyword evidence="5 6" id="KW-0472">Membrane</keyword>
<evidence type="ECO:0000256" key="2">
    <source>
        <dbReference type="ARBA" id="ARBA00022475"/>
    </source>
</evidence>
<dbReference type="Pfam" id="PF00753">
    <property type="entry name" value="Lactamase_B"/>
    <property type="match status" value="1"/>
</dbReference>